<dbReference type="InterPro" id="IPR036513">
    <property type="entry name" value="STAS_dom_sf"/>
</dbReference>
<evidence type="ECO:0000256" key="1">
    <source>
        <dbReference type="SAM" id="MobiDB-lite"/>
    </source>
</evidence>
<dbReference type="CDD" id="cd07043">
    <property type="entry name" value="STAS_anti-anti-sigma_factors"/>
    <property type="match status" value="1"/>
</dbReference>
<reference evidence="4" key="1">
    <citation type="submission" date="2023-07" db="EMBL/GenBank/DDBJ databases">
        <title>30 novel species of actinomycetes from the DSMZ collection.</title>
        <authorList>
            <person name="Nouioui I."/>
        </authorList>
    </citation>
    <scope>NUCLEOTIDE SEQUENCE [LARGE SCALE GENOMIC DNA]</scope>
    <source>
        <strain evidence="4">DSM 45834</strain>
    </source>
</reference>
<dbReference type="Pfam" id="PF01740">
    <property type="entry name" value="STAS"/>
    <property type="match status" value="1"/>
</dbReference>
<proteinExistence type="predicted"/>
<sequence>MAPTGEARKHEHRHDLLDHPNGLPEPVERRPRGGATRAELIVHVVGEIDICTEPALGRCLAAQLQPARRLTGLVVDLSSVTYIGVRGLATLFDAATTAHRSVRPLRSAR</sequence>
<feature type="domain" description="STAS" evidence="2">
    <location>
        <begin position="40"/>
        <end position="109"/>
    </location>
</feature>
<accession>A0ABU2NHT1</accession>
<evidence type="ECO:0000313" key="4">
    <source>
        <dbReference type="Proteomes" id="UP001183202"/>
    </source>
</evidence>
<gene>
    <name evidence="3" type="ORF">RM445_28910</name>
</gene>
<dbReference type="EMBL" id="JAVREJ010000035">
    <property type="protein sequence ID" value="MDT0353520.1"/>
    <property type="molecule type" value="Genomic_DNA"/>
</dbReference>
<feature type="compositionally biased region" description="Basic and acidic residues" evidence="1">
    <location>
        <begin position="1"/>
        <end position="18"/>
    </location>
</feature>
<organism evidence="3 4">
    <name type="scientific">Pseudonocardia charpentierae</name>
    <dbReference type="NCBI Taxonomy" id="3075545"/>
    <lineage>
        <taxon>Bacteria</taxon>
        <taxon>Bacillati</taxon>
        <taxon>Actinomycetota</taxon>
        <taxon>Actinomycetes</taxon>
        <taxon>Pseudonocardiales</taxon>
        <taxon>Pseudonocardiaceae</taxon>
        <taxon>Pseudonocardia</taxon>
    </lineage>
</organism>
<name>A0ABU2NHT1_9PSEU</name>
<dbReference type="Gene3D" id="3.30.750.24">
    <property type="entry name" value="STAS domain"/>
    <property type="match status" value="1"/>
</dbReference>
<protein>
    <submittedName>
        <fullName evidence="3">STAS domain-containing protein</fullName>
    </submittedName>
</protein>
<feature type="region of interest" description="Disordered" evidence="1">
    <location>
        <begin position="1"/>
        <end position="34"/>
    </location>
</feature>
<dbReference type="RefSeq" id="WP_311560033.1">
    <property type="nucleotide sequence ID" value="NZ_JAVREJ010000035.1"/>
</dbReference>
<dbReference type="PROSITE" id="PS50801">
    <property type="entry name" value="STAS"/>
    <property type="match status" value="1"/>
</dbReference>
<evidence type="ECO:0000313" key="3">
    <source>
        <dbReference type="EMBL" id="MDT0353520.1"/>
    </source>
</evidence>
<keyword evidence="4" id="KW-1185">Reference proteome</keyword>
<dbReference type="InterPro" id="IPR002645">
    <property type="entry name" value="STAS_dom"/>
</dbReference>
<evidence type="ECO:0000259" key="2">
    <source>
        <dbReference type="PROSITE" id="PS50801"/>
    </source>
</evidence>
<dbReference type="Proteomes" id="UP001183202">
    <property type="component" value="Unassembled WGS sequence"/>
</dbReference>
<dbReference type="SUPFAM" id="SSF52091">
    <property type="entry name" value="SpoIIaa-like"/>
    <property type="match status" value="1"/>
</dbReference>
<comment type="caution">
    <text evidence="3">The sequence shown here is derived from an EMBL/GenBank/DDBJ whole genome shotgun (WGS) entry which is preliminary data.</text>
</comment>